<dbReference type="AlphaFoldDB" id="A0A2T5HU80"/>
<dbReference type="PANTHER" id="PTHR33204:SF37">
    <property type="entry name" value="HTH-TYPE TRANSCRIPTIONAL REGULATOR YODB"/>
    <property type="match status" value="1"/>
</dbReference>
<dbReference type="SUPFAM" id="SSF46785">
    <property type="entry name" value="Winged helix' DNA-binding domain"/>
    <property type="match status" value="1"/>
</dbReference>
<reference evidence="5 6" key="1">
    <citation type="submission" date="2018-04" db="EMBL/GenBank/DDBJ databases">
        <title>Active sludge and wastewater microbial communities from Klosterneuburg, Austria.</title>
        <authorList>
            <person name="Wagner M."/>
        </authorList>
    </citation>
    <scope>NUCLEOTIDE SEQUENCE [LARGE SCALE GENOMIC DNA]</scope>
    <source>
        <strain evidence="5 6">Nm49</strain>
    </source>
</reference>
<keyword evidence="1" id="KW-0805">Transcription regulation</keyword>
<protein>
    <submittedName>
        <fullName evidence="5">HxlR family transcriptional regulator</fullName>
    </submittedName>
</protein>
<dbReference type="InterPro" id="IPR036390">
    <property type="entry name" value="WH_DNA-bd_sf"/>
</dbReference>
<evidence type="ECO:0000256" key="3">
    <source>
        <dbReference type="ARBA" id="ARBA00023163"/>
    </source>
</evidence>
<keyword evidence="2" id="KW-0238">DNA-binding</keyword>
<dbReference type="PROSITE" id="PS51118">
    <property type="entry name" value="HTH_HXLR"/>
    <property type="match status" value="1"/>
</dbReference>
<dbReference type="InterPro" id="IPR036388">
    <property type="entry name" value="WH-like_DNA-bd_sf"/>
</dbReference>
<evidence type="ECO:0000256" key="1">
    <source>
        <dbReference type="ARBA" id="ARBA00023015"/>
    </source>
</evidence>
<dbReference type="Proteomes" id="UP000244128">
    <property type="component" value="Unassembled WGS sequence"/>
</dbReference>
<dbReference type="RefSeq" id="WP_107804045.1">
    <property type="nucleotide sequence ID" value="NZ_QAOI01000025.1"/>
</dbReference>
<accession>A0A2T5HU80</accession>
<dbReference type="EMBL" id="QAOI01000025">
    <property type="protein sequence ID" value="PTQ75048.1"/>
    <property type="molecule type" value="Genomic_DNA"/>
</dbReference>
<keyword evidence="3" id="KW-0804">Transcription</keyword>
<evidence type="ECO:0000259" key="4">
    <source>
        <dbReference type="PROSITE" id="PS51118"/>
    </source>
</evidence>
<dbReference type="PANTHER" id="PTHR33204">
    <property type="entry name" value="TRANSCRIPTIONAL REGULATOR, MARR FAMILY"/>
    <property type="match status" value="1"/>
</dbReference>
<dbReference type="Gene3D" id="1.10.10.10">
    <property type="entry name" value="Winged helix-like DNA-binding domain superfamily/Winged helix DNA-binding domain"/>
    <property type="match status" value="1"/>
</dbReference>
<dbReference type="GO" id="GO:0003677">
    <property type="term" value="F:DNA binding"/>
    <property type="evidence" value="ECO:0007669"/>
    <property type="project" value="UniProtKB-KW"/>
</dbReference>
<dbReference type="InterPro" id="IPR002577">
    <property type="entry name" value="HTH_HxlR"/>
</dbReference>
<sequence length="129" mass="14750">MADDLNQTDFERSCCPVACALDNLGDKWTLLLVRDLLLGKKRYQEFLTSPEQIATNILADRLKKLEAAGIIVQHAYQQKPVRYEYALTQKGEDLRPVLEALVKWGMTYYPGTRVFKSYAYRSADAEKDA</sequence>
<dbReference type="Pfam" id="PF01638">
    <property type="entry name" value="HxlR"/>
    <property type="match status" value="1"/>
</dbReference>
<evidence type="ECO:0000256" key="2">
    <source>
        <dbReference type="ARBA" id="ARBA00023125"/>
    </source>
</evidence>
<name>A0A2T5HU80_9PROT</name>
<gene>
    <name evidence="5" type="ORF">C8R26_1254</name>
</gene>
<evidence type="ECO:0000313" key="5">
    <source>
        <dbReference type="EMBL" id="PTQ75048.1"/>
    </source>
</evidence>
<evidence type="ECO:0000313" key="6">
    <source>
        <dbReference type="Proteomes" id="UP000244128"/>
    </source>
</evidence>
<feature type="domain" description="HTH hxlR-type" evidence="4">
    <location>
        <begin position="15"/>
        <end position="113"/>
    </location>
</feature>
<proteinExistence type="predicted"/>
<organism evidence="5 6">
    <name type="scientific">Nitrosomonas oligotropha</name>
    <dbReference type="NCBI Taxonomy" id="42354"/>
    <lineage>
        <taxon>Bacteria</taxon>
        <taxon>Pseudomonadati</taxon>
        <taxon>Pseudomonadota</taxon>
        <taxon>Betaproteobacteria</taxon>
        <taxon>Nitrosomonadales</taxon>
        <taxon>Nitrosomonadaceae</taxon>
        <taxon>Nitrosomonas</taxon>
    </lineage>
</organism>
<comment type="caution">
    <text evidence="5">The sequence shown here is derived from an EMBL/GenBank/DDBJ whole genome shotgun (WGS) entry which is preliminary data.</text>
</comment>